<dbReference type="AlphaFoldDB" id="A0A2P7YLP1"/>
<evidence type="ECO:0000313" key="1">
    <source>
        <dbReference type="EMBL" id="PSK36883.1"/>
    </source>
</evidence>
<dbReference type="EMBL" id="PYFQ01000010">
    <property type="protein sequence ID" value="PSK36883.1"/>
    <property type="molecule type" value="Genomic_DNA"/>
</dbReference>
<dbReference type="VEuPathDB" id="FungiDB:C7M61_003747"/>
<sequence>MSMLSRIHQSFHSTRYPRFCPLPQRPIGEEISISEYKFESEPLMQESPMDVQDLLDVKGIEDLKLKALVEEHHLRTRIKKRFKRVAAYLFKKETPMLLSKKVLCEEGVPSFYKAAKKENRKPKVFRRYVDPLEYELPKYKCLKQQMESRLPYDYPDAFENYSDGSSIEFEDDGESFGSFVGSQNQENQDEGCEAGEVLNISSLGYQSLGQKHNDFSLMPDFSLENKTIGFCKTKTLPSEVGNLRTYYSTNASLPGSQNMEYHPFKTTGGTLGLRIQNALEKLQQSTQENIVASESGDLGKTRDERIVFHLSRQLGLRRCKTSGN</sequence>
<protein>
    <submittedName>
        <fullName evidence="1">Uncharacterized protein</fullName>
    </submittedName>
</protein>
<evidence type="ECO:0000313" key="2">
    <source>
        <dbReference type="Proteomes" id="UP000241107"/>
    </source>
</evidence>
<name>A0A2P7YLP1_9ASCO</name>
<dbReference type="OrthoDB" id="4088664at2759"/>
<organism evidence="1 2">
    <name type="scientific">Candidozyma pseudohaemuli</name>
    <dbReference type="NCBI Taxonomy" id="418784"/>
    <lineage>
        <taxon>Eukaryota</taxon>
        <taxon>Fungi</taxon>
        <taxon>Dikarya</taxon>
        <taxon>Ascomycota</taxon>
        <taxon>Saccharomycotina</taxon>
        <taxon>Pichiomycetes</taxon>
        <taxon>Metschnikowiaceae</taxon>
        <taxon>Candidozyma</taxon>
    </lineage>
</organism>
<proteinExistence type="predicted"/>
<dbReference type="Proteomes" id="UP000241107">
    <property type="component" value="Unassembled WGS sequence"/>
</dbReference>
<keyword evidence="2" id="KW-1185">Reference proteome</keyword>
<dbReference type="RefSeq" id="XP_024712756.1">
    <property type="nucleotide sequence ID" value="XM_024859082.1"/>
</dbReference>
<comment type="caution">
    <text evidence="1">The sequence shown here is derived from an EMBL/GenBank/DDBJ whole genome shotgun (WGS) entry which is preliminary data.</text>
</comment>
<gene>
    <name evidence="1" type="ORF">C7M61_003747</name>
</gene>
<accession>A0A2P7YLP1</accession>
<reference evidence="1 2" key="1">
    <citation type="submission" date="2018-03" db="EMBL/GenBank/DDBJ databases">
        <title>Candida pseudohaemulonii genome assembly and annotation.</title>
        <authorList>
            <person name="Munoz J.F."/>
            <person name="Gade L.G."/>
            <person name="Chow N.A."/>
            <person name="Litvintseva A.P."/>
            <person name="Loparev V.N."/>
            <person name="Cuomo C.A."/>
        </authorList>
    </citation>
    <scope>NUCLEOTIDE SEQUENCE [LARGE SCALE GENOMIC DNA]</scope>
    <source>
        <strain evidence="1 2">B12108</strain>
    </source>
</reference>
<dbReference type="GeneID" id="36567135"/>